<dbReference type="SMART" id="SM00389">
    <property type="entry name" value="HOX"/>
    <property type="match status" value="1"/>
</dbReference>
<organism evidence="10">
    <name type="scientific">Mus musculus</name>
    <name type="common">Mouse</name>
    <dbReference type="NCBI Taxonomy" id="10090"/>
    <lineage>
        <taxon>Eukaryota</taxon>
        <taxon>Metazoa</taxon>
        <taxon>Chordata</taxon>
        <taxon>Craniata</taxon>
        <taxon>Vertebrata</taxon>
        <taxon>Euteleostomi</taxon>
        <taxon>Mammalia</taxon>
        <taxon>Eutheria</taxon>
        <taxon>Euarchontoglires</taxon>
        <taxon>Glires</taxon>
        <taxon>Rodentia</taxon>
        <taxon>Myomorpha</taxon>
        <taxon>Muroidea</taxon>
        <taxon>Muridae</taxon>
        <taxon>Murinae</taxon>
        <taxon>Mus</taxon>
        <taxon>Mus</taxon>
    </lineage>
</organism>
<dbReference type="CDD" id="cd00086">
    <property type="entry name" value="homeodomain"/>
    <property type="match status" value="1"/>
</dbReference>
<dbReference type="PROSITE" id="PS00027">
    <property type="entry name" value="HOMEOBOX_1"/>
    <property type="match status" value="1"/>
</dbReference>
<comment type="subcellular location">
    <subcellularLocation>
        <location evidence="1 6 7">Nucleus</location>
    </subcellularLocation>
</comment>
<proteinExistence type="evidence at transcript level"/>
<evidence type="ECO:0000256" key="2">
    <source>
        <dbReference type="ARBA" id="ARBA00022473"/>
    </source>
</evidence>
<feature type="non-terminal residue" evidence="10">
    <location>
        <position position="1"/>
    </location>
</feature>
<dbReference type="GO" id="GO:0003677">
    <property type="term" value="F:DNA binding"/>
    <property type="evidence" value="ECO:0007669"/>
    <property type="project" value="UniProtKB-UniRule"/>
</dbReference>
<dbReference type="GO" id="GO:0007399">
    <property type="term" value="P:nervous system development"/>
    <property type="evidence" value="ECO:0007669"/>
    <property type="project" value="UniProtKB-ARBA"/>
</dbReference>
<feature type="domain" description="Homeobox" evidence="9">
    <location>
        <begin position="59"/>
        <end position="119"/>
    </location>
</feature>
<feature type="region of interest" description="Disordered" evidence="8">
    <location>
        <begin position="26"/>
        <end position="63"/>
    </location>
</feature>
<dbReference type="GO" id="GO:0000981">
    <property type="term" value="F:DNA-binding transcription factor activity, RNA polymerase II-specific"/>
    <property type="evidence" value="ECO:0007669"/>
    <property type="project" value="InterPro"/>
</dbReference>
<keyword evidence="2" id="KW-0217">Developmental protein</keyword>
<evidence type="ECO:0000256" key="5">
    <source>
        <dbReference type="ARBA" id="ARBA00023242"/>
    </source>
</evidence>
<dbReference type="GO" id="GO:0005634">
    <property type="term" value="C:nucleus"/>
    <property type="evidence" value="ECO:0007669"/>
    <property type="project" value="UniProtKB-SubCell"/>
</dbReference>
<evidence type="ECO:0000256" key="8">
    <source>
        <dbReference type="SAM" id="MobiDB-lite"/>
    </source>
</evidence>
<dbReference type="InterPro" id="IPR001356">
    <property type="entry name" value="HD"/>
</dbReference>
<feature type="region of interest" description="Disordered" evidence="8">
    <location>
        <begin position="128"/>
        <end position="157"/>
    </location>
</feature>
<dbReference type="Gene3D" id="1.10.10.60">
    <property type="entry name" value="Homeodomain-like"/>
    <property type="match status" value="1"/>
</dbReference>
<sequence>VGAPGRQSWRWARILWGSHVKTPPGTISRLGARNPMTDRGVGNLSGDMRRGGPVSTRTRPQRKSRVLFSQAQVLALERRFKQQRYLTAPEREHLASALQLTSTQVKIWFQNRRYKSKSQRQDQNLELAGHPLAPRPGSSASTGTGRQPLPGSDVAAFLVPTKPPRPIPASVATRALPTTLAMRAAAPAPAPAPGRSHHWPALASAQVAKVRLRRAICPLRLRESRPGEKPELTYCHSVPDAWSPPLPAGGRGAGKHCPPY</sequence>
<dbReference type="InterPro" id="IPR009057">
    <property type="entry name" value="Homeodomain-like_sf"/>
</dbReference>
<dbReference type="InterPro" id="IPR050394">
    <property type="entry name" value="Homeobox_NK-like"/>
</dbReference>
<name>O35455_MOUSE</name>
<evidence type="ECO:0000256" key="4">
    <source>
        <dbReference type="ARBA" id="ARBA00023155"/>
    </source>
</evidence>
<dbReference type="InterPro" id="IPR020479">
    <property type="entry name" value="HD_metazoa"/>
</dbReference>
<dbReference type="InterPro" id="IPR017970">
    <property type="entry name" value="Homeobox_CS"/>
</dbReference>
<feature type="region of interest" description="Disordered" evidence="8">
    <location>
        <begin position="234"/>
        <end position="260"/>
    </location>
</feature>
<dbReference type="AGR" id="MGI:97351"/>
<dbReference type="FunFam" id="1.10.10.60:FF:000532">
    <property type="entry name" value="C. Elegans Homeobox"/>
    <property type="match status" value="1"/>
</dbReference>
<evidence type="ECO:0000256" key="1">
    <source>
        <dbReference type="ARBA" id="ARBA00004123"/>
    </source>
</evidence>
<dbReference type="SUPFAM" id="SSF46689">
    <property type="entry name" value="Homeodomain-like"/>
    <property type="match status" value="1"/>
</dbReference>
<dbReference type="GO" id="GO:0030855">
    <property type="term" value="P:epithelial cell differentiation"/>
    <property type="evidence" value="ECO:0007669"/>
    <property type="project" value="UniProtKB-ARBA"/>
</dbReference>
<evidence type="ECO:0000256" key="6">
    <source>
        <dbReference type="PROSITE-ProRule" id="PRU00108"/>
    </source>
</evidence>
<dbReference type="MGI" id="MGI:97351">
    <property type="gene designation" value="Nkx2-6"/>
</dbReference>
<evidence type="ECO:0000256" key="3">
    <source>
        <dbReference type="ARBA" id="ARBA00023125"/>
    </source>
</evidence>
<gene>
    <name evidence="11" type="primary">Nkx2-6</name>
    <name evidence="10" type="synonym">Nkx2.6</name>
</gene>
<evidence type="ECO:0000259" key="9">
    <source>
        <dbReference type="PROSITE" id="PS50071"/>
    </source>
</evidence>
<dbReference type="PRINTS" id="PR00024">
    <property type="entry name" value="HOMEOBOX"/>
</dbReference>
<feature type="DNA-binding region" description="Homeobox" evidence="6">
    <location>
        <begin position="61"/>
        <end position="120"/>
    </location>
</feature>
<evidence type="ECO:0000313" key="10">
    <source>
        <dbReference type="EMBL" id="AAB86406.1"/>
    </source>
</evidence>
<dbReference type="PANTHER" id="PTHR24340">
    <property type="entry name" value="HOMEOBOX PROTEIN NKX"/>
    <property type="match status" value="1"/>
</dbReference>
<dbReference type="EMBL" id="AF030113">
    <property type="protein sequence ID" value="AAB86406.1"/>
    <property type="molecule type" value="mRNA"/>
</dbReference>
<keyword evidence="4 6" id="KW-0371">Homeobox</keyword>
<dbReference type="GO" id="GO:0048565">
    <property type="term" value="P:digestive tract development"/>
    <property type="evidence" value="ECO:0007669"/>
    <property type="project" value="UniProtKB-ARBA"/>
</dbReference>
<dbReference type="Pfam" id="PF00046">
    <property type="entry name" value="Homeodomain"/>
    <property type="match status" value="1"/>
</dbReference>
<dbReference type="PANTHER" id="PTHR24340:SF72">
    <property type="entry name" value="HOMEOBOX PROTEIN NKX-2.6"/>
    <property type="match status" value="1"/>
</dbReference>
<dbReference type="PROSITE" id="PS50071">
    <property type="entry name" value="HOMEOBOX_2"/>
    <property type="match status" value="1"/>
</dbReference>
<reference evidence="10" key="1">
    <citation type="journal article" date="1997" name="Mech. Dev.">
        <title>Nkx2.6 expression is transiently and specifically restricted to the branchial region of pharyngeal-stage mouse embryos.</title>
        <authorList>
            <person name="Nikolova M."/>
            <person name="Chen X."/>
            <person name="Lufkin T."/>
        </authorList>
    </citation>
    <scope>NUCLEOTIDE SEQUENCE</scope>
</reference>
<evidence type="ECO:0000313" key="11">
    <source>
        <dbReference type="MGI" id="MGI:97351"/>
    </source>
</evidence>
<dbReference type="GO" id="GO:0035050">
    <property type="term" value="P:embryonic heart tube development"/>
    <property type="evidence" value="ECO:0007669"/>
    <property type="project" value="UniProtKB-ARBA"/>
</dbReference>
<keyword evidence="3 6" id="KW-0238">DNA-binding</keyword>
<keyword evidence="5 6" id="KW-0539">Nucleus</keyword>
<evidence type="ECO:0000256" key="7">
    <source>
        <dbReference type="RuleBase" id="RU000682"/>
    </source>
</evidence>
<dbReference type="AlphaFoldDB" id="O35455"/>
<dbReference type="GO" id="GO:0055007">
    <property type="term" value="P:cardiac muscle cell differentiation"/>
    <property type="evidence" value="ECO:0007669"/>
    <property type="project" value="UniProtKB-ARBA"/>
</dbReference>
<protein>
    <submittedName>
        <fullName evidence="10">Homeobox protein Nkx2.6</fullName>
    </submittedName>
</protein>
<accession>O35455</accession>